<keyword evidence="1" id="KW-0472">Membrane</keyword>
<feature type="transmembrane region" description="Helical" evidence="1">
    <location>
        <begin position="631"/>
        <end position="652"/>
    </location>
</feature>
<name>A0A078AHK7_STYLE</name>
<evidence type="ECO:0000313" key="3">
    <source>
        <dbReference type="EMBL" id="CDW80313.1"/>
    </source>
</evidence>
<keyword evidence="2" id="KW-0732">Signal</keyword>
<protein>
    <submittedName>
        <fullName evidence="3">Dolichyl-diphosphooligosaccharide--protein glycosyltransferase subunit 2-like</fullName>
    </submittedName>
</protein>
<dbReference type="PANTHER" id="PTHR12640">
    <property type="entry name" value="RIBOPHORIN II"/>
    <property type="match status" value="1"/>
</dbReference>
<dbReference type="AlphaFoldDB" id="A0A078AHK7"/>
<evidence type="ECO:0000313" key="4">
    <source>
        <dbReference type="Proteomes" id="UP000039865"/>
    </source>
</evidence>
<feature type="transmembrane region" description="Helical" evidence="1">
    <location>
        <begin position="571"/>
        <end position="593"/>
    </location>
</feature>
<feature type="transmembrane region" description="Helical" evidence="1">
    <location>
        <begin position="605"/>
        <end position="625"/>
    </location>
</feature>
<dbReference type="InParanoid" id="A0A078AHK7"/>
<keyword evidence="1" id="KW-1133">Transmembrane helix</keyword>
<reference evidence="3 4" key="1">
    <citation type="submission" date="2014-06" db="EMBL/GenBank/DDBJ databases">
        <authorList>
            <person name="Swart Estienne"/>
        </authorList>
    </citation>
    <scope>NUCLEOTIDE SEQUENCE [LARGE SCALE GENOMIC DNA]</scope>
    <source>
        <strain evidence="3 4">130c</strain>
    </source>
</reference>
<dbReference type="GO" id="GO:0008250">
    <property type="term" value="C:oligosaccharyltransferase complex"/>
    <property type="evidence" value="ECO:0007669"/>
    <property type="project" value="InterPro"/>
</dbReference>
<gene>
    <name evidence="3" type="primary">Contig9320.g9959</name>
    <name evidence="3" type="ORF">STYLEM_9310</name>
</gene>
<dbReference type="Proteomes" id="UP000039865">
    <property type="component" value="Unassembled WGS sequence"/>
</dbReference>
<feature type="signal peptide" evidence="2">
    <location>
        <begin position="1"/>
        <end position="25"/>
    </location>
</feature>
<proteinExistence type="predicted"/>
<dbReference type="InterPro" id="IPR008814">
    <property type="entry name" value="Swp1"/>
</dbReference>
<dbReference type="UniPathway" id="UPA00378"/>
<evidence type="ECO:0000256" key="1">
    <source>
        <dbReference type="SAM" id="Phobius"/>
    </source>
</evidence>
<keyword evidence="3" id="KW-0808">Transferase</keyword>
<organism evidence="3 4">
    <name type="scientific">Stylonychia lemnae</name>
    <name type="common">Ciliate</name>
    <dbReference type="NCBI Taxonomy" id="5949"/>
    <lineage>
        <taxon>Eukaryota</taxon>
        <taxon>Sar</taxon>
        <taxon>Alveolata</taxon>
        <taxon>Ciliophora</taxon>
        <taxon>Intramacronucleata</taxon>
        <taxon>Spirotrichea</taxon>
        <taxon>Stichotrichia</taxon>
        <taxon>Sporadotrichida</taxon>
        <taxon>Oxytrichidae</taxon>
        <taxon>Stylonychinae</taxon>
        <taxon>Stylonychia</taxon>
    </lineage>
</organism>
<keyword evidence="4" id="KW-1185">Reference proteome</keyword>
<dbReference type="PANTHER" id="PTHR12640:SF0">
    <property type="entry name" value="DOLICHYL-DIPHOSPHOOLIGOSACCHARIDE--PROTEIN GLYCOSYLTRANSFERASE SUBUNIT 2"/>
    <property type="match status" value="1"/>
</dbReference>
<sequence length="673" mass="75782">MSYFLQKFCIVSLLLGVSLFSLSNAHLSHQNKEALRQLANDQIKQVLSGSFTNLSRDVRVLAEASQALEILGKAGNNGNVCKGLNKVQQKLTQSSADPELLYHLAEINRIYSCDFLSTHSLAIQNYLSGNNAGTSVSELYFGHLLNTDSQKYGFTASEAYNKNVLSTLKKEVSKNFNNNNWAYKGADGKIEGVSVNSIRAVDLLSQQTEYLATLDASFLKLQKQAVTQATSDNEQQYYVLSSTARYQQDVYTNEDLNLAFVRLGQTFLKPEEKRGLRNYFLMRSKGASSAHQLLVSLRGLKTLSDVPNIEHDGEPRISLSSKSQQLKFNILDNFGTPFQGVKTIKVILEQIDEKQSPRDVPSKANADNNQVTVSLQEDKVGKFRVVVELDGLRYNKIITLVDRIQLNTVYWKITQSKTFPDALENSIIHPKQFPNDIKNAQDGNFLHVGVSALFQQSEGGNPQQIYLRLQKKGAADHLSYQAYAKLNVKTGLYHLTFDFTKGMEHLNGEYQVELHASDFRAQRNEVWDLGTLNVWFKQGLEEGNNLGLKDIYQPDKVIVHIFPEIQPERSLFLPLIGLSLITAVFGQYVLYLLGNKANLSKLTFTGTLFILTILLILLIFTAFWIEVKLIPTLWLLLFISPVVFLICQRGLIQADCTIPEYRAQIQGSKKRLE</sequence>
<dbReference type="GO" id="GO:0006487">
    <property type="term" value="P:protein N-linked glycosylation"/>
    <property type="evidence" value="ECO:0007669"/>
    <property type="project" value="TreeGrafter"/>
</dbReference>
<evidence type="ECO:0000256" key="2">
    <source>
        <dbReference type="SAM" id="SignalP"/>
    </source>
</evidence>
<keyword evidence="1" id="KW-0812">Transmembrane</keyword>
<dbReference type="GO" id="GO:0016740">
    <property type="term" value="F:transferase activity"/>
    <property type="evidence" value="ECO:0007669"/>
    <property type="project" value="UniProtKB-KW"/>
</dbReference>
<accession>A0A078AHK7</accession>
<feature type="chain" id="PRO_5044262344" evidence="2">
    <location>
        <begin position="26"/>
        <end position="673"/>
    </location>
</feature>
<dbReference type="EMBL" id="CCKQ01008851">
    <property type="protein sequence ID" value="CDW80313.1"/>
    <property type="molecule type" value="Genomic_DNA"/>
</dbReference>